<gene>
    <name evidence="10" type="ORF">POM88_053873</name>
</gene>
<evidence type="ECO:0000256" key="4">
    <source>
        <dbReference type="ARBA" id="ARBA00022475"/>
    </source>
</evidence>
<evidence type="ECO:0000313" key="11">
    <source>
        <dbReference type="Proteomes" id="UP001237642"/>
    </source>
</evidence>
<evidence type="ECO:0000313" key="10">
    <source>
        <dbReference type="EMBL" id="KAK1351868.1"/>
    </source>
</evidence>
<accession>A0AAD8GPQ4</accession>
<comment type="subunit">
    <text evidence="3 8">Homodimer and heterodimers.</text>
</comment>
<feature type="transmembrane region" description="Helical" evidence="8">
    <location>
        <begin position="176"/>
        <end position="197"/>
    </location>
</feature>
<feature type="transmembrane region" description="Helical" evidence="8">
    <location>
        <begin position="217"/>
        <end position="241"/>
    </location>
</feature>
<evidence type="ECO:0000256" key="6">
    <source>
        <dbReference type="ARBA" id="ARBA00022989"/>
    </source>
</evidence>
<keyword evidence="5 8" id="KW-0812">Transmembrane</keyword>
<dbReference type="InterPro" id="IPR006459">
    <property type="entry name" value="CASP/CASPL"/>
</dbReference>
<dbReference type="AlphaFoldDB" id="A0AAD8GPQ4"/>
<evidence type="ECO:0000256" key="3">
    <source>
        <dbReference type="ARBA" id="ARBA00011489"/>
    </source>
</evidence>
<dbReference type="EMBL" id="JAUIZM010000022">
    <property type="protein sequence ID" value="KAK1351868.1"/>
    <property type="molecule type" value="Genomic_DNA"/>
</dbReference>
<dbReference type="NCBIfam" id="TIGR01569">
    <property type="entry name" value="A_tha_TIGR01569"/>
    <property type="match status" value="1"/>
</dbReference>
<evidence type="ECO:0000256" key="8">
    <source>
        <dbReference type="RuleBase" id="RU361233"/>
    </source>
</evidence>
<evidence type="ECO:0000256" key="2">
    <source>
        <dbReference type="ARBA" id="ARBA00007651"/>
    </source>
</evidence>
<dbReference type="GO" id="GO:0005886">
    <property type="term" value="C:plasma membrane"/>
    <property type="evidence" value="ECO:0007669"/>
    <property type="project" value="UniProtKB-SubCell"/>
</dbReference>
<organism evidence="10 11">
    <name type="scientific">Heracleum sosnowskyi</name>
    <dbReference type="NCBI Taxonomy" id="360622"/>
    <lineage>
        <taxon>Eukaryota</taxon>
        <taxon>Viridiplantae</taxon>
        <taxon>Streptophyta</taxon>
        <taxon>Embryophyta</taxon>
        <taxon>Tracheophyta</taxon>
        <taxon>Spermatophyta</taxon>
        <taxon>Magnoliopsida</taxon>
        <taxon>eudicotyledons</taxon>
        <taxon>Gunneridae</taxon>
        <taxon>Pentapetalae</taxon>
        <taxon>asterids</taxon>
        <taxon>campanulids</taxon>
        <taxon>Apiales</taxon>
        <taxon>Apiaceae</taxon>
        <taxon>Apioideae</taxon>
        <taxon>apioid superclade</taxon>
        <taxon>Tordylieae</taxon>
        <taxon>Tordyliinae</taxon>
        <taxon>Heracleum</taxon>
    </lineage>
</organism>
<reference evidence="10" key="1">
    <citation type="submission" date="2023-02" db="EMBL/GenBank/DDBJ databases">
        <title>Genome of toxic invasive species Heracleum sosnowskyi carries increased number of genes despite the absence of recent whole-genome duplications.</title>
        <authorList>
            <person name="Schelkunov M."/>
            <person name="Shtratnikova V."/>
            <person name="Makarenko M."/>
            <person name="Klepikova A."/>
            <person name="Omelchenko D."/>
            <person name="Novikova G."/>
            <person name="Obukhova E."/>
            <person name="Bogdanov V."/>
            <person name="Penin A."/>
            <person name="Logacheva M."/>
        </authorList>
    </citation>
    <scope>NUCLEOTIDE SEQUENCE</scope>
    <source>
        <strain evidence="10">Hsosn_3</strain>
        <tissue evidence="10">Leaf</tissue>
    </source>
</reference>
<dbReference type="PANTHER" id="PTHR36488:SF8">
    <property type="entry name" value="CASP-LIKE PROTEIN 1U1"/>
    <property type="match status" value="1"/>
</dbReference>
<protein>
    <recommendedName>
        <fullName evidence="8">CASP-like protein</fullName>
    </recommendedName>
</protein>
<evidence type="ECO:0000256" key="5">
    <source>
        <dbReference type="ARBA" id="ARBA00022692"/>
    </source>
</evidence>
<proteinExistence type="inferred from homology"/>
<keyword evidence="4 8" id="KW-1003">Cell membrane</keyword>
<feature type="transmembrane region" description="Helical" evidence="8">
    <location>
        <begin position="72"/>
        <end position="97"/>
    </location>
</feature>
<evidence type="ECO:0000256" key="7">
    <source>
        <dbReference type="ARBA" id="ARBA00023136"/>
    </source>
</evidence>
<evidence type="ECO:0000259" key="9">
    <source>
        <dbReference type="Pfam" id="PF04535"/>
    </source>
</evidence>
<sequence length="258" mass="28220">MAMMVRPAVAERNYYVPRVQSSPPAPLLQSQALAVADTIYVPVQSLPPPQPPQPMGLEYPDNAVKPSRNANYYYAVAEVVLRVLYFVFSLAALLILLTSKQTIVYWISGISVPPQQVTSTATFSKYSPTFRYFMVAVAASSLYSLVTTILAFINLFNKGFSRSRDLLTQLNTTMDVVMLGIVGSASGAASAVTYIGLRGNYNLDWDAICDSYDTFCFHIGFSVISSLLASLVLIILISFSVSSLTNRLASSYGELRSE</sequence>
<reference evidence="10" key="2">
    <citation type="submission" date="2023-05" db="EMBL/GenBank/DDBJ databases">
        <authorList>
            <person name="Schelkunov M.I."/>
        </authorList>
    </citation>
    <scope>NUCLEOTIDE SEQUENCE</scope>
    <source>
        <strain evidence="10">Hsosn_3</strain>
        <tissue evidence="10">Leaf</tissue>
    </source>
</reference>
<name>A0AAD8GPQ4_9APIA</name>
<comment type="caution">
    <text evidence="10">The sequence shown here is derived from an EMBL/GenBank/DDBJ whole genome shotgun (WGS) entry which is preliminary data.</text>
</comment>
<dbReference type="Pfam" id="PF04535">
    <property type="entry name" value="CASP_dom"/>
    <property type="match status" value="1"/>
</dbReference>
<keyword evidence="7 8" id="KW-0472">Membrane</keyword>
<feature type="domain" description="Casparian strip membrane protein" evidence="9">
    <location>
        <begin position="75"/>
        <end position="231"/>
    </location>
</feature>
<evidence type="ECO:0000256" key="1">
    <source>
        <dbReference type="ARBA" id="ARBA00004651"/>
    </source>
</evidence>
<dbReference type="PANTHER" id="PTHR36488">
    <property type="entry name" value="CASP-LIKE PROTEIN 1U1"/>
    <property type="match status" value="1"/>
</dbReference>
<dbReference type="InterPro" id="IPR006702">
    <property type="entry name" value="CASP_dom"/>
</dbReference>
<feature type="transmembrane region" description="Helical" evidence="8">
    <location>
        <begin position="132"/>
        <end position="156"/>
    </location>
</feature>
<comment type="similarity">
    <text evidence="2 8">Belongs to the Casparian strip membrane proteins (CASP) family.</text>
</comment>
<keyword evidence="11" id="KW-1185">Reference proteome</keyword>
<keyword evidence="6 8" id="KW-1133">Transmembrane helix</keyword>
<dbReference type="Proteomes" id="UP001237642">
    <property type="component" value="Unassembled WGS sequence"/>
</dbReference>
<dbReference type="InterPro" id="IPR044173">
    <property type="entry name" value="CASPL"/>
</dbReference>
<comment type="subcellular location">
    <subcellularLocation>
        <location evidence="1 8">Cell membrane</location>
        <topology evidence="1 8">Multi-pass membrane protein</topology>
    </subcellularLocation>
</comment>